<organism evidence="1 2">
    <name type="scientific">Mycobacterium szulgai</name>
    <dbReference type="NCBI Taxonomy" id="1787"/>
    <lineage>
        <taxon>Bacteria</taxon>
        <taxon>Bacillati</taxon>
        <taxon>Actinomycetota</taxon>
        <taxon>Actinomycetes</taxon>
        <taxon>Mycobacteriales</taxon>
        <taxon>Mycobacteriaceae</taxon>
        <taxon>Mycobacterium</taxon>
    </lineage>
</organism>
<dbReference type="RefSeq" id="WP_085669404.1">
    <property type="nucleotide sequence ID" value="NZ_JACKRU010000210.1"/>
</dbReference>
<dbReference type="OrthoDB" id="4752281at2"/>
<comment type="caution">
    <text evidence="1">The sequence shown here is derived from an EMBL/GenBank/DDBJ whole genome shotgun (WGS) entry which is preliminary data.</text>
</comment>
<sequence>MVIGKAQEGVSVIWDGKVGQLTDELTDARERRRTAAPLPIDGGRGTTWIGAQLGVTKQAVDGFVKYKQRNAHADK</sequence>
<reference evidence="1 2" key="1">
    <citation type="submission" date="2016-01" db="EMBL/GenBank/DDBJ databases">
        <title>The new phylogeny of the genus Mycobacterium.</title>
        <authorList>
            <person name="Tarcisio F."/>
            <person name="Conor M."/>
            <person name="Antonella G."/>
            <person name="Elisabetta G."/>
            <person name="Giulia F.S."/>
            <person name="Sara T."/>
            <person name="Anna F."/>
            <person name="Clotilde B."/>
            <person name="Roberto B."/>
            <person name="Veronica D.S."/>
            <person name="Fabio R."/>
            <person name="Monica P."/>
            <person name="Olivier J."/>
            <person name="Enrico T."/>
            <person name="Nicola S."/>
        </authorList>
    </citation>
    <scope>NUCLEOTIDE SEQUENCE [LARGE SCALE GENOMIC DNA]</scope>
    <source>
        <strain evidence="1 2">DSM 44166</strain>
    </source>
</reference>
<evidence type="ECO:0000313" key="1">
    <source>
        <dbReference type="EMBL" id="ORX15308.1"/>
    </source>
</evidence>
<dbReference type="EMBL" id="LQPW01000017">
    <property type="protein sequence ID" value="ORX15308.1"/>
    <property type="molecule type" value="Genomic_DNA"/>
</dbReference>
<accession>A0A1X2FAD9</accession>
<dbReference type="Proteomes" id="UP000193317">
    <property type="component" value="Unassembled WGS sequence"/>
</dbReference>
<evidence type="ECO:0000313" key="2">
    <source>
        <dbReference type="Proteomes" id="UP000193317"/>
    </source>
</evidence>
<proteinExistence type="predicted"/>
<keyword evidence="2" id="KW-1185">Reference proteome</keyword>
<gene>
    <name evidence="1" type="ORF">AWC27_19500</name>
</gene>
<evidence type="ECO:0008006" key="3">
    <source>
        <dbReference type="Google" id="ProtNLM"/>
    </source>
</evidence>
<name>A0A1X2FAD9_MYCSZ</name>
<protein>
    <recommendedName>
        <fullName evidence="3">Transposase</fullName>
    </recommendedName>
</protein>
<dbReference type="AlphaFoldDB" id="A0A1X2FAD9"/>